<dbReference type="InterPro" id="IPR019775">
    <property type="entry name" value="WD40_repeat_CS"/>
</dbReference>
<protein>
    <recommendedName>
        <fullName evidence="6">Protein LST8 homolog</fullName>
    </recommendedName>
</protein>
<evidence type="ECO:0000256" key="2">
    <source>
        <dbReference type="ARBA" id="ARBA00009890"/>
    </source>
</evidence>
<name>A0AB34JTS7_PRYPA</name>
<dbReference type="InterPro" id="IPR020472">
    <property type="entry name" value="WD40_PAC1"/>
</dbReference>
<dbReference type="PROSITE" id="PS00678">
    <property type="entry name" value="WD_REPEATS_1"/>
    <property type="match status" value="4"/>
</dbReference>
<evidence type="ECO:0000256" key="4">
    <source>
        <dbReference type="ARBA" id="ARBA00022574"/>
    </source>
</evidence>
<gene>
    <name evidence="8" type="ORF">AB1Y20_018889</name>
</gene>
<dbReference type="Gene3D" id="2.130.10.10">
    <property type="entry name" value="YVTN repeat-like/Quinoprotein amine dehydrogenase"/>
    <property type="match status" value="1"/>
</dbReference>
<comment type="subcellular location">
    <subcellularLocation>
        <location evidence="1">Cytoplasm</location>
    </subcellularLocation>
</comment>
<comment type="similarity">
    <text evidence="2">Belongs to the WD repeat LST8 family.</text>
</comment>
<sequence>MSQVLLATAGYDHTIRFWEAPSGHCTRTLQHPDSQVNRLEITPDKQQIAAAGNPSVRLFDIPTGGASPAGSATSYDGHTNNVIAVGFQQEGKWMFTGSEDSTIKVWDVRAPGFQREFDCGCPLNSVVLHPNQGELISGDRDGNIRIWDLGQNTCSAELVPDGSKAIRSVSISNDATKLAAANDAGSVFVWSLEQANGTTKFEPLQKLQAHSTYIIKCVISPDCKRLATTSADTTVKIWDIENNFACEKTLGNPGHQRWVWDAVYSADSAYLITASSDQTARLWDVKQGETIRHYTGHQKAVICVALHDRSAGDAT</sequence>
<feature type="repeat" description="WD" evidence="7">
    <location>
        <begin position="75"/>
        <end position="109"/>
    </location>
</feature>
<evidence type="ECO:0000256" key="7">
    <source>
        <dbReference type="PROSITE-ProRule" id="PRU00221"/>
    </source>
</evidence>
<comment type="caution">
    <text evidence="8">The sequence shown here is derived from an EMBL/GenBank/DDBJ whole genome shotgun (WGS) entry which is preliminary data.</text>
</comment>
<evidence type="ECO:0000256" key="1">
    <source>
        <dbReference type="ARBA" id="ARBA00004496"/>
    </source>
</evidence>
<keyword evidence="5" id="KW-0677">Repeat</keyword>
<dbReference type="InterPro" id="IPR037588">
    <property type="entry name" value="MLST8"/>
</dbReference>
<dbReference type="InterPro" id="IPR036322">
    <property type="entry name" value="WD40_repeat_dom_sf"/>
</dbReference>
<dbReference type="InterPro" id="IPR001680">
    <property type="entry name" value="WD40_rpt"/>
</dbReference>
<feature type="repeat" description="WD" evidence="7">
    <location>
        <begin position="207"/>
        <end position="242"/>
    </location>
</feature>
<dbReference type="PANTHER" id="PTHR19842:SF0">
    <property type="entry name" value="TARGET OF RAPAMYCIN COMPLEX SUBUNIT LST8"/>
    <property type="match status" value="1"/>
</dbReference>
<dbReference type="PANTHER" id="PTHR19842">
    <property type="entry name" value="G BETA-LIKE PROTEIN GBL"/>
    <property type="match status" value="1"/>
</dbReference>
<dbReference type="SUPFAM" id="SSF50978">
    <property type="entry name" value="WD40 repeat-like"/>
    <property type="match status" value="1"/>
</dbReference>
<dbReference type="PROSITE" id="PS50294">
    <property type="entry name" value="WD_REPEATS_REGION"/>
    <property type="match status" value="3"/>
</dbReference>
<dbReference type="Proteomes" id="UP001515480">
    <property type="component" value="Unassembled WGS sequence"/>
</dbReference>
<dbReference type="GO" id="GO:0032956">
    <property type="term" value="P:regulation of actin cytoskeleton organization"/>
    <property type="evidence" value="ECO:0007669"/>
    <property type="project" value="TreeGrafter"/>
</dbReference>
<dbReference type="GO" id="GO:0032535">
    <property type="term" value="P:regulation of cellular component size"/>
    <property type="evidence" value="ECO:0007669"/>
    <property type="project" value="UniProtKB-ARBA"/>
</dbReference>
<dbReference type="EMBL" id="JBGBPQ010000005">
    <property type="protein sequence ID" value="KAL1523974.1"/>
    <property type="molecule type" value="Genomic_DNA"/>
</dbReference>
<dbReference type="InterPro" id="IPR015943">
    <property type="entry name" value="WD40/YVTN_repeat-like_dom_sf"/>
</dbReference>
<dbReference type="Pfam" id="PF00400">
    <property type="entry name" value="WD40"/>
    <property type="match status" value="5"/>
</dbReference>
<dbReference type="GO" id="GO:0038203">
    <property type="term" value="P:TORC2 signaling"/>
    <property type="evidence" value="ECO:0007669"/>
    <property type="project" value="UniProtKB-ARBA"/>
</dbReference>
<dbReference type="PROSITE" id="PS50082">
    <property type="entry name" value="WD_REPEATS_2"/>
    <property type="match status" value="5"/>
</dbReference>
<evidence type="ECO:0000313" key="9">
    <source>
        <dbReference type="Proteomes" id="UP001515480"/>
    </source>
</evidence>
<proteinExistence type="inferred from homology"/>
<keyword evidence="9" id="KW-1185">Reference proteome</keyword>
<reference evidence="8 9" key="1">
    <citation type="journal article" date="2024" name="Science">
        <title>Giant polyketide synthase enzymes in the biosynthesis of giant marine polyether toxins.</title>
        <authorList>
            <person name="Fallon T.R."/>
            <person name="Shende V.V."/>
            <person name="Wierzbicki I.H."/>
            <person name="Pendleton A.L."/>
            <person name="Watervoot N.F."/>
            <person name="Auber R.P."/>
            <person name="Gonzalez D.J."/>
            <person name="Wisecaver J.H."/>
            <person name="Moore B.S."/>
        </authorList>
    </citation>
    <scope>NUCLEOTIDE SEQUENCE [LARGE SCALE GENOMIC DNA]</scope>
    <source>
        <strain evidence="8 9">12B1</strain>
    </source>
</reference>
<evidence type="ECO:0000256" key="6">
    <source>
        <dbReference type="ARBA" id="ARBA00074814"/>
    </source>
</evidence>
<dbReference type="GO" id="GO:0031931">
    <property type="term" value="C:TORC1 complex"/>
    <property type="evidence" value="ECO:0007669"/>
    <property type="project" value="InterPro"/>
</dbReference>
<evidence type="ECO:0000256" key="5">
    <source>
        <dbReference type="ARBA" id="ARBA00022737"/>
    </source>
</evidence>
<keyword evidence="3" id="KW-0963">Cytoplasm</keyword>
<keyword evidence="4 7" id="KW-0853">WD repeat</keyword>
<evidence type="ECO:0000313" key="8">
    <source>
        <dbReference type="EMBL" id="KAL1523974.1"/>
    </source>
</evidence>
<dbReference type="CDD" id="cd00200">
    <property type="entry name" value="WD40"/>
    <property type="match status" value="1"/>
</dbReference>
<feature type="repeat" description="WD" evidence="7">
    <location>
        <begin position="1"/>
        <end position="28"/>
    </location>
</feature>
<dbReference type="AlphaFoldDB" id="A0AB34JTS7"/>
<accession>A0AB34JTS7</accession>
<evidence type="ECO:0000256" key="3">
    <source>
        <dbReference type="ARBA" id="ARBA00022490"/>
    </source>
</evidence>
<dbReference type="GO" id="GO:0005737">
    <property type="term" value="C:cytoplasm"/>
    <property type="evidence" value="ECO:0007669"/>
    <property type="project" value="UniProtKB-SubCell"/>
</dbReference>
<dbReference type="GO" id="GO:0051897">
    <property type="term" value="P:positive regulation of phosphatidylinositol 3-kinase/protein kinase B signal transduction"/>
    <property type="evidence" value="ECO:0007669"/>
    <property type="project" value="UniProtKB-ARBA"/>
</dbReference>
<dbReference type="GO" id="GO:0031932">
    <property type="term" value="C:TORC2 complex"/>
    <property type="evidence" value="ECO:0007669"/>
    <property type="project" value="InterPro"/>
</dbReference>
<feature type="repeat" description="WD" evidence="7">
    <location>
        <begin position="252"/>
        <end position="293"/>
    </location>
</feature>
<feature type="repeat" description="WD" evidence="7">
    <location>
        <begin position="123"/>
        <end position="157"/>
    </location>
</feature>
<dbReference type="SMART" id="SM00320">
    <property type="entry name" value="WD40"/>
    <property type="match status" value="6"/>
</dbReference>
<dbReference type="FunFam" id="2.130.10.10:FF:000505">
    <property type="entry name" value="Blast:Protein LST8 homolog"/>
    <property type="match status" value="1"/>
</dbReference>
<organism evidence="8 9">
    <name type="scientific">Prymnesium parvum</name>
    <name type="common">Toxic golden alga</name>
    <dbReference type="NCBI Taxonomy" id="97485"/>
    <lineage>
        <taxon>Eukaryota</taxon>
        <taxon>Haptista</taxon>
        <taxon>Haptophyta</taxon>
        <taxon>Prymnesiophyceae</taxon>
        <taxon>Prymnesiales</taxon>
        <taxon>Prymnesiaceae</taxon>
        <taxon>Prymnesium</taxon>
    </lineage>
</organism>
<dbReference type="PRINTS" id="PR00320">
    <property type="entry name" value="GPROTEINBRPT"/>
</dbReference>